<dbReference type="Proteomes" id="UP000184203">
    <property type="component" value="Unassembled WGS sequence"/>
</dbReference>
<dbReference type="OrthoDB" id="1018at2157"/>
<dbReference type="PANTHER" id="PTHR43861">
    <property type="entry name" value="TRANS-ACONITATE 2-METHYLTRANSFERASE-RELATED"/>
    <property type="match status" value="1"/>
</dbReference>
<dbReference type="Pfam" id="PF13847">
    <property type="entry name" value="Methyltransf_31"/>
    <property type="match status" value="1"/>
</dbReference>
<keyword evidence="6" id="KW-1185">Reference proteome</keyword>
<dbReference type="InterPro" id="IPR025714">
    <property type="entry name" value="Methyltranfer_dom"/>
</dbReference>
<protein>
    <submittedName>
        <fullName evidence="4">Methyltransferase domain-containing protein</fullName>
    </submittedName>
    <submittedName>
        <fullName evidence="3">Methyltransferase type 11</fullName>
    </submittedName>
</protein>
<evidence type="ECO:0000313" key="4">
    <source>
        <dbReference type="EMBL" id="SHL61797.1"/>
    </source>
</evidence>
<name>E7QSY0_HALPU</name>
<reference evidence="6" key="3">
    <citation type="submission" date="2016-11" db="EMBL/GenBank/DDBJ databases">
        <authorList>
            <person name="Varghese N."/>
            <person name="Submissions S."/>
        </authorList>
    </citation>
    <scope>NUCLEOTIDE SEQUENCE [LARGE SCALE GENOMIC DNA]</scope>
    <source>
        <strain evidence="6">DX253</strain>
    </source>
</reference>
<reference evidence="4" key="2">
    <citation type="submission" date="2016-11" db="EMBL/GenBank/DDBJ databases">
        <authorList>
            <person name="Jaros S."/>
            <person name="Januszkiewicz K."/>
            <person name="Wedrychowicz H."/>
        </authorList>
    </citation>
    <scope>NUCLEOTIDE SEQUENCE [LARGE SCALE GENOMIC DNA]</scope>
    <source>
        <strain evidence="4">DX253</strain>
    </source>
</reference>
<dbReference type="GO" id="GO:0008168">
    <property type="term" value="F:methyltransferase activity"/>
    <property type="evidence" value="ECO:0007669"/>
    <property type="project" value="UniProtKB-KW"/>
</dbReference>
<gene>
    <name evidence="4" type="ORF">SAMN05444342_4269</name>
    <name evidence="3" type="ORF">ZOD2009_09940</name>
</gene>
<keyword evidence="3" id="KW-0489">Methyltransferase</keyword>
<evidence type="ECO:0000256" key="1">
    <source>
        <dbReference type="SAM" id="MobiDB-lite"/>
    </source>
</evidence>
<organism evidence="3 5">
    <name type="scientific">Haladaptatus paucihalophilus DX253</name>
    <dbReference type="NCBI Taxonomy" id="797209"/>
    <lineage>
        <taxon>Archaea</taxon>
        <taxon>Methanobacteriati</taxon>
        <taxon>Methanobacteriota</taxon>
        <taxon>Stenosarchaea group</taxon>
        <taxon>Halobacteria</taxon>
        <taxon>Halobacteriales</taxon>
        <taxon>Haladaptataceae</taxon>
        <taxon>Haladaptatus</taxon>
    </lineage>
</organism>
<feature type="region of interest" description="Disordered" evidence="1">
    <location>
        <begin position="146"/>
        <end position="181"/>
    </location>
</feature>
<dbReference type="eggNOG" id="arCOG02702">
    <property type="taxonomic scope" value="Archaea"/>
</dbReference>
<evidence type="ECO:0000313" key="3">
    <source>
        <dbReference type="EMBL" id="EFW92369.1"/>
    </source>
</evidence>
<dbReference type="Gene3D" id="3.40.50.150">
    <property type="entry name" value="Vaccinia Virus protein VP39"/>
    <property type="match status" value="1"/>
</dbReference>
<accession>E7QSY0</accession>
<dbReference type="EMBL" id="AEMG01000008">
    <property type="protein sequence ID" value="EFW92369.1"/>
    <property type="molecule type" value="Genomic_DNA"/>
</dbReference>
<dbReference type="STRING" id="797209.GCA_000376445_04322"/>
<sequence>MAEFQNTGQPSWDWWSDLWPTPANVLQQLGITENQSVADVCSGNGYFTLLAASLVDKTPVFAIDIDATLLAELRSRATEQGLENIQLIHGDARDVVGLLPHIVDIVLLANTFHGIADQEAFANDVKRALASNGRFIIVNWYPASREETPVAGEPRRPPTELRLSREEYEAKKQEYTKRATD</sequence>
<dbReference type="RefSeq" id="WP_007979320.1">
    <property type="nucleotide sequence ID" value="NZ_AEMG01000008.1"/>
</dbReference>
<dbReference type="AlphaFoldDB" id="E7QSY0"/>
<feature type="domain" description="Methyltransferase" evidence="2">
    <location>
        <begin position="32"/>
        <end position="141"/>
    </location>
</feature>
<dbReference type="CDD" id="cd02440">
    <property type="entry name" value="AdoMet_MTases"/>
    <property type="match status" value="1"/>
</dbReference>
<dbReference type="PANTHER" id="PTHR43861:SF1">
    <property type="entry name" value="TRANS-ACONITATE 2-METHYLTRANSFERASE"/>
    <property type="match status" value="1"/>
</dbReference>
<dbReference type="EMBL" id="FRAN01000009">
    <property type="protein sequence ID" value="SHL61797.1"/>
    <property type="molecule type" value="Genomic_DNA"/>
</dbReference>
<evidence type="ECO:0000313" key="5">
    <source>
        <dbReference type="Proteomes" id="UP000003751"/>
    </source>
</evidence>
<dbReference type="Proteomes" id="UP000003751">
    <property type="component" value="Unassembled WGS sequence"/>
</dbReference>
<dbReference type="InterPro" id="IPR029063">
    <property type="entry name" value="SAM-dependent_MTases_sf"/>
</dbReference>
<dbReference type="SUPFAM" id="SSF53335">
    <property type="entry name" value="S-adenosyl-L-methionine-dependent methyltransferases"/>
    <property type="match status" value="1"/>
</dbReference>
<proteinExistence type="predicted"/>
<keyword evidence="3" id="KW-0808">Transferase</keyword>
<evidence type="ECO:0000313" key="6">
    <source>
        <dbReference type="Proteomes" id="UP000184203"/>
    </source>
</evidence>
<evidence type="ECO:0000259" key="2">
    <source>
        <dbReference type="Pfam" id="PF13847"/>
    </source>
</evidence>
<reference evidence="3 5" key="1">
    <citation type="journal article" date="2014" name="ISME J.">
        <title>Trehalose/2-sulfotrehalose biosynthesis and glycine-betaine uptake are widely spread mechanisms for osmoadaptation in the Halobacteriales.</title>
        <authorList>
            <person name="Youssef N.H."/>
            <person name="Savage-Ashlock K.N."/>
            <person name="McCully A.L."/>
            <person name="Luedtke B."/>
            <person name="Shaw E.I."/>
            <person name="Hoff W.D."/>
            <person name="Elshahed M.S."/>
        </authorList>
    </citation>
    <scope>NUCLEOTIDE SEQUENCE [LARGE SCALE GENOMIC DNA]</scope>
    <source>
        <strain evidence="3 5">DX253</strain>
    </source>
</reference>
<dbReference type="GO" id="GO:0032259">
    <property type="term" value="P:methylation"/>
    <property type="evidence" value="ECO:0007669"/>
    <property type="project" value="UniProtKB-KW"/>
</dbReference>